<dbReference type="OrthoDB" id="5873245at2759"/>
<feature type="transmembrane region" description="Helical" evidence="1">
    <location>
        <begin position="141"/>
        <end position="161"/>
    </location>
</feature>
<dbReference type="Proteomes" id="UP000659654">
    <property type="component" value="Unassembled WGS sequence"/>
</dbReference>
<dbReference type="InterPro" id="IPR019425">
    <property type="entry name" value="7TM_GPCR_serpentine_rcpt_Srt"/>
</dbReference>
<evidence type="ECO:0000256" key="1">
    <source>
        <dbReference type="SAM" id="Phobius"/>
    </source>
</evidence>
<dbReference type="AlphaFoldDB" id="A0A7I8XGL6"/>
<dbReference type="SUPFAM" id="SSF81321">
    <property type="entry name" value="Family A G protein-coupled receptor-like"/>
    <property type="match status" value="1"/>
</dbReference>
<feature type="transmembrane region" description="Helical" evidence="1">
    <location>
        <begin position="47"/>
        <end position="65"/>
    </location>
</feature>
<dbReference type="EMBL" id="CAJFDI010000001">
    <property type="protein sequence ID" value="CAD5208539.1"/>
    <property type="molecule type" value="Genomic_DNA"/>
</dbReference>
<proteinExistence type="predicted"/>
<feature type="transmembrane region" description="Helical" evidence="1">
    <location>
        <begin position="6"/>
        <end position="26"/>
    </location>
</feature>
<feature type="transmembrane region" description="Helical" evidence="1">
    <location>
        <begin position="167"/>
        <end position="189"/>
    </location>
</feature>
<evidence type="ECO:0000313" key="3">
    <source>
        <dbReference type="Proteomes" id="UP000659654"/>
    </source>
</evidence>
<dbReference type="Gene3D" id="1.20.1070.10">
    <property type="entry name" value="Rhodopsin 7-helix transmembrane proteins"/>
    <property type="match status" value="1"/>
</dbReference>
<protein>
    <submittedName>
        <fullName evidence="2">(pine wood nematode) hypothetical protein</fullName>
    </submittedName>
</protein>
<feature type="transmembrane region" description="Helical" evidence="1">
    <location>
        <begin position="95"/>
        <end position="120"/>
    </location>
</feature>
<sequence>MLMYILGALDVAFWCGGGLTNIFLTLNRCCVMYSMKLNETIFGPGTVYIWISLSVAYYFGSLFFVPPPLFNSLELTYVSNPHVGYFGDPTREYTVLFGLVHNLVDFAVSIVAITVFLTVYQNKRHSVAHNQGFDHQMFIQVLLIHAFQLLTTFGFDYIRIFGSSRPLNAFLLVTYMMSQGITPIIYLIFNSTIKSVLVTQILRISYSQRHSVSVNPKSQYVKSNKMVKTLTVQ</sequence>
<dbReference type="Proteomes" id="UP000582659">
    <property type="component" value="Unassembled WGS sequence"/>
</dbReference>
<reference evidence="2" key="1">
    <citation type="submission" date="2020-09" db="EMBL/GenBank/DDBJ databases">
        <authorList>
            <person name="Kikuchi T."/>
        </authorList>
    </citation>
    <scope>NUCLEOTIDE SEQUENCE</scope>
    <source>
        <strain evidence="2">Ka4C1</strain>
    </source>
</reference>
<comment type="caution">
    <text evidence="2">The sequence shown here is derived from an EMBL/GenBank/DDBJ whole genome shotgun (WGS) entry which is preliminary data.</text>
</comment>
<keyword evidence="1" id="KW-0812">Transmembrane</keyword>
<dbReference type="PANTHER" id="PTHR23021">
    <property type="entry name" value="SERPENTINE RECEPTOR, CLASS T"/>
    <property type="match status" value="1"/>
</dbReference>
<dbReference type="Pfam" id="PF10321">
    <property type="entry name" value="7TM_GPCR_Srt"/>
    <property type="match status" value="1"/>
</dbReference>
<gene>
    <name evidence="2" type="ORF">BXYJ_LOCUS775</name>
</gene>
<evidence type="ECO:0000313" key="2">
    <source>
        <dbReference type="EMBL" id="CAD5208539.1"/>
    </source>
</evidence>
<keyword evidence="1" id="KW-0472">Membrane</keyword>
<dbReference type="EMBL" id="CAJFCV020000001">
    <property type="protein sequence ID" value="CAG9081901.1"/>
    <property type="molecule type" value="Genomic_DNA"/>
</dbReference>
<keyword evidence="1" id="KW-1133">Transmembrane helix</keyword>
<keyword evidence="3" id="KW-1185">Reference proteome</keyword>
<organism evidence="2 3">
    <name type="scientific">Bursaphelenchus xylophilus</name>
    <name type="common">Pinewood nematode worm</name>
    <name type="synonym">Aphelenchoides xylophilus</name>
    <dbReference type="NCBI Taxonomy" id="6326"/>
    <lineage>
        <taxon>Eukaryota</taxon>
        <taxon>Metazoa</taxon>
        <taxon>Ecdysozoa</taxon>
        <taxon>Nematoda</taxon>
        <taxon>Chromadorea</taxon>
        <taxon>Rhabditida</taxon>
        <taxon>Tylenchina</taxon>
        <taxon>Tylenchomorpha</taxon>
        <taxon>Aphelenchoidea</taxon>
        <taxon>Aphelenchoididae</taxon>
        <taxon>Bursaphelenchus</taxon>
    </lineage>
</organism>
<accession>A0A7I8XGL6</accession>
<name>A0A7I8XGL6_BURXY</name>